<gene>
    <name evidence="1" type="ORF">IM725_11000</name>
</gene>
<organism evidence="1 2">
    <name type="scientific">Ramlibacter aquaticus</name>
    <dbReference type="NCBI Taxonomy" id="2780094"/>
    <lineage>
        <taxon>Bacteria</taxon>
        <taxon>Pseudomonadati</taxon>
        <taxon>Pseudomonadota</taxon>
        <taxon>Betaproteobacteria</taxon>
        <taxon>Burkholderiales</taxon>
        <taxon>Comamonadaceae</taxon>
        <taxon>Ramlibacter</taxon>
    </lineage>
</organism>
<keyword evidence="2" id="KW-1185">Reference proteome</keyword>
<name>A0ABR9SFG7_9BURK</name>
<proteinExistence type="predicted"/>
<dbReference type="RefSeq" id="WP_193780638.1">
    <property type="nucleotide sequence ID" value="NZ_JADDOJ010000039.1"/>
</dbReference>
<accession>A0ABR9SFG7</accession>
<protein>
    <submittedName>
        <fullName evidence="1">Uncharacterized protein</fullName>
    </submittedName>
</protein>
<dbReference type="EMBL" id="JADDOJ010000039">
    <property type="protein sequence ID" value="MBE7941096.1"/>
    <property type="molecule type" value="Genomic_DNA"/>
</dbReference>
<reference evidence="1 2" key="1">
    <citation type="submission" date="2020-10" db="EMBL/GenBank/DDBJ databases">
        <title>Draft genome of Ramlibacter aquaticus LMG 30558.</title>
        <authorList>
            <person name="Props R."/>
        </authorList>
    </citation>
    <scope>NUCLEOTIDE SEQUENCE [LARGE SCALE GENOMIC DNA]</scope>
    <source>
        <strain evidence="1 2">LMG 30558</strain>
    </source>
</reference>
<comment type="caution">
    <text evidence="1">The sequence shown here is derived from an EMBL/GenBank/DDBJ whole genome shotgun (WGS) entry which is preliminary data.</text>
</comment>
<sequence length="134" mass="15061">MPGILTFLILAVAVLVAVVVACVNEIRMRNRAIQSITAEVRNYQRTLAQTREELAAATAPRRELLVRDGDKAIDHLSEITWAQPWASDGNGGQACFFCGVGHSHPARHLSNCRYLVATRFLERHEETLRVIQRR</sequence>
<dbReference type="Proteomes" id="UP000715965">
    <property type="component" value="Unassembled WGS sequence"/>
</dbReference>
<evidence type="ECO:0000313" key="1">
    <source>
        <dbReference type="EMBL" id="MBE7941096.1"/>
    </source>
</evidence>
<evidence type="ECO:0000313" key="2">
    <source>
        <dbReference type="Proteomes" id="UP000715965"/>
    </source>
</evidence>